<feature type="domain" description="AB hydrolase-1" evidence="2">
    <location>
        <begin position="33"/>
        <end position="264"/>
    </location>
</feature>
<dbReference type="GO" id="GO:0016787">
    <property type="term" value="F:hydrolase activity"/>
    <property type="evidence" value="ECO:0007669"/>
    <property type="project" value="UniProtKB-KW"/>
</dbReference>
<dbReference type="AlphaFoldDB" id="A0A931FCG8"/>
<gene>
    <name evidence="3" type="ORF">I2501_03775</name>
</gene>
<dbReference type="PANTHER" id="PTHR43433">
    <property type="entry name" value="HYDROLASE, ALPHA/BETA FOLD FAMILY PROTEIN"/>
    <property type="match status" value="1"/>
</dbReference>
<dbReference type="Proteomes" id="UP000657385">
    <property type="component" value="Unassembled WGS sequence"/>
</dbReference>
<dbReference type="GO" id="GO:0004601">
    <property type="term" value="F:peroxidase activity"/>
    <property type="evidence" value="ECO:0007669"/>
    <property type="project" value="UniProtKB-KW"/>
</dbReference>
<evidence type="ECO:0000313" key="4">
    <source>
        <dbReference type="Proteomes" id="UP000657385"/>
    </source>
</evidence>
<dbReference type="PANTHER" id="PTHR43433:SF5">
    <property type="entry name" value="AB HYDROLASE-1 DOMAIN-CONTAINING PROTEIN"/>
    <property type="match status" value="1"/>
</dbReference>
<comment type="caution">
    <text evidence="3">The sequence shown here is derived from an EMBL/GenBank/DDBJ whole genome shotgun (WGS) entry which is preliminary data.</text>
</comment>
<evidence type="ECO:0000313" key="3">
    <source>
        <dbReference type="EMBL" id="MBF9067160.1"/>
    </source>
</evidence>
<dbReference type="InterPro" id="IPR029058">
    <property type="entry name" value="AB_hydrolase_fold"/>
</dbReference>
<accession>A0A931FCG8</accession>
<evidence type="ECO:0000259" key="2">
    <source>
        <dbReference type="Pfam" id="PF00561"/>
    </source>
</evidence>
<keyword evidence="3" id="KW-0378">Hydrolase</keyword>
<dbReference type="Pfam" id="PF00561">
    <property type="entry name" value="Abhydrolase_1"/>
    <property type="match status" value="1"/>
</dbReference>
<keyword evidence="4" id="KW-1185">Reference proteome</keyword>
<evidence type="ECO:0000256" key="1">
    <source>
        <dbReference type="ARBA" id="ARBA00022559"/>
    </source>
</evidence>
<dbReference type="PRINTS" id="PR00111">
    <property type="entry name" value="ABHYDROLASE"/>
</dbReference>
<dbReference type="SUPFAM" id="SSF53474">
    <property type="entry name" value="alpha/beta-Hydrolases"/>
    <property type="match status" value="1"/>
</dbReference>
<dbReference type="RefSeq" id="WP_196192378.1">
    <property type="nucleotide sequence ID" value="NZ_JADPRT010000002.1"/>
</dbReference>
<dbReference type="InterPro" id="IPR050471">
    <property type="entry name" value="AB_hydrolase"/>
</dbReference>
<name>A0A931FCG8_9ACTN</name>
<dbReference type="PRINTS" id="PR00412">
    <property type="entry name" value="EPOXHYDRLASE"/>
</dbReference>
<dbReference type="InterPro" id="IPR000639">
    <property type="entry name" value="Epox_hydrolase-like"/>
</dbReference>
<dbReference type="InterPro" id="IPR000073">
    <property type="entry name" value="AB_hydrolase_1"/>
</dbReference>
<keyword evidence="1" id="KW-0575">Peroxidase</keyword>
<reference evidence="3" key="1">
    <citation type="submission" date="2020-11" db="EMBL/GenBank/DDBJ databases">
        <title>Isolation and identification of active actinomycetes.</title>
        <authorList>
            <person name="Yu B."/>
        </authorList>
    </citation>
    <scope>NUCLEOTIDE SEQUENCE</scope>
    <source>
        <strain evidence="3">NEAU-YB345</strain>
    </source>
</reference>
<dbReference type="Gene3D" id="3.40.50.1820">
    <property type="entry name" value="alpha/beta hydrolase"/>
    <property type="match status" value="1"/>
</dbReference>
<sequence>MNGETVRTITVAGLTCHYRRIVNSRQEGPATEPVLLLGGALQHKDGWGTFDEGVGAVADLITVDMPGAGASDQLRPGQGMDVMCQVVEAVLDDAGVDRVNLFGYSFGSVIAFTFARRHPRRVARLMLGGTPANLTEAECTEWRTAAERGAAGHEQEFVDFTMGFWLCQDESRVIRNRRLAHRYVRRIVHHAVTLLPYGLAVLNRSSDEWLDTSGGLVGVPTLVFCGEHDTVSDARRQREFAATIEDSSFVTIAEADHWATLERPAECVDLVVRFFTDQPLHDVDYLATCAPALV</sequence>
<dbReference type="EMBL" id="JADPRT010000002">
    <property type="protein sequence ID" value="MBF9067160.1"/>
    <property type="molecule type" value="Genomic_DNA"/>
</dbReference>
<proteinExistence type="predicted"/>
<keyword evidence="1" id="KW-0560">Oxidoreductase</keyword>
<organism evidence="3 4">
    <name type="scientific">Streptacidiphilus fuscans</name>
    <dbReference type="NCBI Taxonomy" id="2789292"/>
    <lineage>
        <taxon>Bacteria</taxon>
        <taxon>Bacillati</taxon>
        <taxon>Actinomycetota</taxon>
        <taxon>Actinomycetes</taxon>
        <taxon>Kitasatosporales</taxon>
        <taxon>Streptomycetaceae</taxon>
        <taxon>Streptacidiphilus</taxon>
    </lineage>
</organism>
<protein>
    <submittedName>
        <fullName evidence="3">Alpha/beta hydrolase</fullName>
    </submittedName>
</protein>